<dbReference type="SUPFAM" id="SSF52540">
    <property type="entry name" value="P-loop containing nucleoside triphosphate hydrolases"/>
    <property type="match status" value="1"/>
</dbReference>
<gene>
    <name evidence="1" type="ORF">Afil01_38260</name>
</gene>
<dbReference type="Gene3D" id="3.40.50.300">
    <property type="entry name" value="P-loop containing nucleotide triphosphate hydrolases"/>
    <property type="match status" value="1"/>
</dbReference>
<dbReference type="AlphaFoldDB" id="A0A9W6SL76"/>
<accession>A0A9W6SL76</accession>
<evidence type="ECO:0000313" key="1">
    <source>
        <dbReference type="EMBL" id="GLZ79019.1"/>
    </source>
</evidence>
<organism evidence="1 2">
    <name type="scientific">Actinorhabdospora filicis</name>
    <dbReference type="NCBI Taxonomy" id="1785913"/>
    <lineage>
        <taxon>Bacteria</taxon>
        <taxon>Bacillati</taxon>
        <taxon>Actinomycetota</taxon>
        <taxon>Actinomycetes</taxon>
        <taxon>Micromonosporales</taxon>
        <taxon>Micromonosporaceae</taxon>
        <taxon>Actinorhabdospora</taxon>
    </lineage>
</organism>
<dbReference type="EMBL" id="BSTX01000002">
    <property type="protein sequence ID" value="GLZ79019.1"/>
    <property type="molecule type" value="Genomic_DNA"/>
</dbReference>
<reference evidence="1" key="1">
    <citation type="submission" date="2023-03" db="EMBL/GenBank/DDBJ databases">
        <title>Actinorhabdospora filicis NBRC 111898.</title>
        <authorList>
            <person name="Ichikawa N."/>
            <person name="Sato H."/>
            <person name="Tonouchi N."/>
        </authorList>
    </citation>
    <scope>NUCLEOTIDE SEQUENCE</scope>
    <source>
        <strain evidence="1">NBRC 111898</strain>
    </source>
</reference>
<comment type="caution">
    <text evidence="1">The sequence shown here is derived from an EMBL/GenBank/DDBJ whole genome shotgun (WGS) entry which is preliminary data.</text>
</comment>
<keyword evidence="2" id="KW-1185">Reference proteome</keyword>
<evidence type="ECO:0000313" key="2">
    <source>
        <dbReference type="Proteomes" id="UP001165079"/>
    </source>
</evidence>
<dbReference type="Proteomes" id="UP001165079">
    <property type="component" value="Unassembled WGS sequence"/>
</dbReference>
<protein>
    <submittedName>
        <fullName evidence="1">DUF1611 domain-containing protein</fullName>
    </submittedName>
</protein>
<proteinExistence type="predicted"/>
<sequence>MYVNVLPAERAARLKAAYTVRHVDLSKQYTLIEDAIPARGDLVVARVTQLGHHNWVELPSGRRATLYVGDELLLACGARYAPDQFEAELPEDLGPADLVAAGGVLGKVHSRHTSVGAPTRLAPIGLLGDAEGRVLNLRDFRLGEPPTALRPPTTIVVVGTSMNSGKTTTVAAIVRGLTQAGLRVGTAKITGTGAGGDPWLFRDAGAVAAYDFTDAGYPTTFRVPLDELVESAQLLHGHISAQAVDAVVLEIADGVLQAETAALLDRPEIRRLIDGMVFASGEAAGALFGVQRLQSMGLPVLAVSGLLTCSPLAMREAAAGLSVPVYTPADLCSPMLATSLLDRVTNNTMPGAAGDSSMLA</sequence>
<dbReference type="InterPro" id="IPR027417">
    <property type="entry name" value="P-loop_NTPase"/>
</dbReference>
<name>A0A9W6SL76_9ACTN</name>
<dbReference type="RefSeq" id="WP_285664147.1">
    <property type="nucleotide sequence ID" value="NZ_BSTX01000002.1"/>
</dbReference>